<dbReference type="InterPro" id="IPR052579">
    <property type="entry name" value="Zinc_finger_SWIM"/>
</dbReference>
<dbReference type="OMA" id="YACCRIR"/>
<accession>A0A1X7VBJ7</accession>
<dbReference type="AlphaFoldDB" id="A0A1X7VBJ7"/>
<evidence type="ECO:0000313" key="2">
    <source>
        <dbReference type="EnsemblMetazoa" id="Aqu2.1.36912_001"/>
    </source>
</evidence>
<sequence>MHYACCRIRQILRVLNEQDFSSRSYNESPLHEIEIAILNELQGPMSLLGYRAMWNRFKHYSLKVKRTFLMGCPFLIKICTSPDGETLLVKEVNIEHNHDVSQALFLHMPKQCSQGREIKDEQLRVHNIAIKVKHGQKNDVQELIAEMKKVEGAKVVVFTDSDKTVRSIDFQTKEMIQTFQAYTELLLIDETYKYNDCKCLCMFP</sequence>
<dbReference type="InParanoid" id="A0A1X7VBJ7"/>
<evidence type="ECO:0000259" key="1">
    <source>
        <dbReference type="Pfam" id="PF21056"/>
    </source>
</evidence>
<protein>
    <recommendedName>
        <fullName evidence="1">ZSWIM1/3 RNaseH-like domain-containing protein</fullName>
    </recommendedName>
</protein>
<dbReference type="PANTHER" id="PTHR31569">
    <property type="entry name" value="SWIM-TYPE DOMAIN-CONTAINING PROTEIN"/>
    <property type="match status" value="1"/>
</dbReference>
<dbReference type="Pfam" id="PF21056">
    <property type="entry name" value="ZSWIM1-3_RNaseH-like"/>
    <property type="match status" value="1"/>
</dbReference>
<organism evidence="2">
    <name type="scientific">Amphimedon queenslandica</name>
    <name type="common">Sponge</name>
    <dbReference type="NCBI Taxonomy" id="400682"/>
    <lineage>
        <taxon>Eukaryota</taxon>
        <taxon>Metazoa</taxon>
        <taxon>Porifera</taxon>
        <taxon>Demospongiae</taxon>
        <taxon>Heteroscleromorpha</taxon>
        <taxon>Haplosclerida</taxon>
        <taxon>Niphatidae</taxon>
        <taxon>Amphimedon</taxon>
    </lineage>
</organism>
<proteinExistence type="predicted"/>
<reference evidence="2" key="1">
    <citation type="submission" date="2017-05" db="UniProtKB">
        <authorList>
            <consortium name="EnsemblMetazoa"/>
        </authorList>
    </citation>
    <scope>IDENTIFICATION</scope>
</reference>
<feature type="domain" description="ZSWIM1/3 RNaseH-like" evidence="1">
    <location>
        <begin position="148"/>
        <end position="199"/>
    </location>
</feature>
<dbReference type="InterPro" id="IPR048324">
    <property type="entry name" value="ZSWIM1-3_RNaseH-like"/>
</dbReference>
<dbReference type="PANTHER" id="PTHR31569:SF4">
    <property type="entry name" value="SWIM-TYPE DOMAIN-CONTAINING PROTEIN"/>
    <property type="match status" value="1"/>
</dbReference>
<dbReference type="EnsemblMetazoa" id="Aqu2.1.36912_001">
    <property type="protein sequence ID" value="Aqu2.1.36912_001"/>
    <property type="gene ID" value="Aqu2.1.36912"/>
</dbReference>
<dbReference type="STRING" id="400682.A0A1X7VBJ7"/>
<name>A0A1X7VBJ7_AMPQE</name>